<dbReference type="InterPro" id="IPR001680">
    <property type="entry name" value="WD40_rpt"/>
</dbReference>
<dbReference type="Gene3D" id="2.130.10.10">
    <property type="entry name" value="YVTN repeat-like/Quinoprotein amine dehydrogenase"/>
    <property type="match status" value="4"/>
</dbReference>
<feature type="repeat" description="WD" evidence="3">
    <location>
        <begin position="823"/>
        <end position="867"/>
    </location>
</feature>
<dbReference type="SUPFAM" id="SSF51004">
    <property type="entry name" value="C-terminal (heme d1) domain of cytochrome cd1-nitrite reductase"/>
    <property type="match status" value="1"/>
</dbReference>
<dbReference type="SMART" id="SM00320">
    <property type="entry name" value="WD40"/>
    <property type="match status" value="14"/>
</dbReference>
<dbReference type="InterPro" id="IPR011045">
    <property type="entry name" value="N2O_reductase_N"/>
</dbReference>
<name>A0A1H2CW80_9ACTN</name>
<feature type="repeat" description="WD" evidence="3">
    <location>
        <begin position="1192"/>
        <end position="1236"/>
    </location>
</feature>
<dbReference type="Gene3D" id="3.40.50.300">
    <property type="entry name" value="P-loop containing nucleotide triphosphate hydrolases"/>
    <property type="match status" value="1"/>
</dbReference>
<dbReference type="SUPFAM" id="SSF50998">
    <property type="entry name" value="Quinoprotein alcohol dehydrogenase-like"/>
    <property type="match status" value="1"/>
</dbReference>
<keyword evidence="5" id="KW-1185">Reference proteome</keyword>
<keyword evidence="2" id="KW-0677">Repeat</keyword>
<dbReference type="Pfam" id="PF00400">
    <property type="entry name" value="WD40"/>
    <property type="match status" value="13"/>
</dbReference>
<feature type="repeat" description="WD" evidence="3">
    <location>
        <begin position="1329"/>
        <end position="1364"/>
    </location>
</feature>
<evidence type="ECO:0000313" key="5">
    <source>
        <dbReference type="Proteomes" id="UP000198688"/>
    </source>
</evidence>
<dbReference type="PROSITE" id="PS50082">
    <property type="entry name" value="WD_REPEATS_2"/>
    <property type="match status" value="13"/>
</dbReference>
<reference evidence="4 5" key="1">
    <citation type="submission" date="2016-10" db="EMBL/GenBank/DDBJ databases">
        <authorList>
            <person name="de Groot N.N."/>
        </authorList>
    </citation>
    <scope>NUCLEOTIDE SEQUENCE [LARGE SCALE GENOMIC DNA]</scope>
    <source>
        <strain evidence="4 5">DSM 43941</strain>
    </source>
</reference>
<dbReference type="PROSITE" id="PS50294">
    <property type="entry name" value="WD_REPEATS_REGION"/>
    <property type="match status" value="12"/>
</dbReference>
<proteinExistence type="predicted"/>
<dbReference type="SUPFAM" id="SSF52540">
    <property type="entry name" value="P-loop containing nucleoside triphosphate hydrolases"/>
    <property type="match status" value="1"/>
</dbReference>
<evidence type="ECO:0000256" key="1">
    <source>
        <dbReference type="ARBA" id="ARBA00022574"/>
    </source>
</evidence>
<feature type="repeat" description="WD" evidence="3">
    <location>
        <begin position="869"/>
        <end position="913"/>
    </location>
</feature>
<evidence type="ECO:0000256" key="2">
    <source>
        <dbReference type="ARBA" id="ARBA00022737"/>
    </source>
</evidence>
<feature type="repeat" description="WD" evidence="3">
    <location>
        <begin position="1007"/>
        <end position="1051"/>
    </location>
</feature>
<dbReference type="CDD" id="cd00200">
    <property type="entry name" value="WD40"/>
    <property type="match status" value="2"/>
</dbReference>
<dbReference type="PRINTS" id="PR00320">
    <property type="entry name" value="GPROTEINBRPT"/>
</dbReference>
<feature type="repeat" description="WD" evidence="3">
    <location>
        <begin position="961"/>
        <end position="1005"/>
    </location>
</feature>
<protein>
    <submittedName>
        <fullName evidence="4">WD40 repeat</fullName>
    </submittedName>
</protein>
<evidence type="ECO:0000313" key="4">
    <source>
        <dbReference type="EMBL" id="SDT74579.1"/>
    </source>
</evidence>
<dbReference type="OrthoDB" id="414967at2"/>
<dbReference type="PANTHER" id="PTHR19848:SF8">
    <property type="entry name" value="F-BOX AND WD REPEAT DOMAIN CONTAINING 7"/>
    <property type="match status" value="1"/>
</dbReference>
<dbReference type="InterPro" id="IPR027417">
    <property type="entry name" value="P-loop_NTPase"/>
</dbReference>
<feature type="repeat" description="WD" evidence="3">
    <location>
        <begin position="915"/>
        <end position="959"/>
    </location>
</feature>
<dbReference type="InterPro" id="IPR011048">
    <property type="entry name" value="Haem_d1_sf"/>
</dbReference>
<feature type="repeat" description="WD" evidence="3">
    <location>
        <begin position="1075"/>
        <end position="1098"/>
    </location>
</feature>
<evidence type="ECO:0000256" key="3">
    <source>
        <dbReference type="PROSITE-ProRule" id="PRU00221"/>
    </source>
</evidence>
<dbReference type="InterPro" id="IPR015943">
    <property type="entry name" value="WD40/YVTN_repeat-like_dom_sf"/>
</dbReference>
<feature type="repeat" description="WD" evidence="3">
    <location>
        <begin position="1146"/>
        <end position="1190"/>
    </location>
</feature>
<dbReference type="PANTHER" id="PTHR19848">
    <property type="entry name" value="WD40 REPEAT PROTEIN"/>
    <property type="match status" value="1"/>
</dbReference>
<gene>
    <name evidence="4" type="ORF">SAMN04489716_7025</name>
</gene>
<dbReference type="Proteomes" id="UP000198688">
    <property type="component" value="Chromosome I"/>
</dbReference>
<feature type="repeat" description="WD" evidence="3">
    <location>
        <begin position="1284"/>
        <end position="1327"/>
    </location>
</feature>
<accession>A0A1H2CW80</accession>
<feature type="repeat" description="WD" evidence="3">
    <location>
        <begin position="1100"/>
        <end position="1144"/>
    </location>
</feature>
<dbReference type="EMBL" id="LT629758">
    <property type="protein sequence ID" value="SDT74579.1"/>
    <property type="molecule type" value="Genomic_DNA"/>
</dbReference>
<feature type="repeat" description="WD" evidence="3">
    <location>
        <begin position="777"/>
        <end position="821"/>
    </location>
</feature>
<dbReference type="SUPFAM" id="SSF50974">
    <property type="entry name" value="Nitrous oxide reductase, N-terminal domain"/>
    <property type="match status" value="1"/>
</dbReference>
<sequence>MSDTETTSDTMVTIYPIGIPEYRDPAWRALDVDAEITELCRLLADFGGRPVPWDVPADERDSDAVAERLRGWARQDTEPATVLYWAGHGWSDGTDAALAHHGSPEHVGVYGLKPAELAHPIAERQDHDDDRWTIVLIEACQAAHFVNLLNAELSRMRPVPTRVLLVGVSGRGSTRLGELTRRLRSVLDNTFRADPTIAVHALGAELEEALQSDGIVRFLSIPRRNVLTRAPAMTIAPPVTVEVDDELRRLLAELPSDELRHFVPKAQGGETGELPWYFEGREQEQRDLAGWLHTADRGMYVVTGAPGSGKSALLGRLVAQTNPELVAALIRQHLIPPPPDDHLPPPRVFDTALLLTGLTAGQTIRRIADDLDLGRPESAETLQEQLDWLQTALSGRGPATILIDALDEAQEPIAIAQTVLPTLAAMPHTRLIVGTRRSTREGPDLPTPPDQDLIDALDGGDVEVTVLEVVRDPEALRRYVDRRLTHLPSTDSIPDDVAATIVRRSPHFLYARLAVHEIAARPHLTTPAGADDLARLLGGDYRTLFAQAVARLSEADPAHPALLHALAIGLGRGLPIRDGIWTRVAGALGDVETPAPESIDRLLHDAAAYLMVDHDHGQTVYRLAHRTFQEHFLNLPDPPPPTGHRRVLAGLLTHTDPDAEQLNPYLTHHLAGHAALAGRDGLRLLDGHLGILDRLDLDSVTAAATGSLSSLPTAVAATYTARSLIAHNDPGNRQAIRQLAAARHSAVSDFTHEPTTPSSTFTLRWAHLVQQPHHLPIRGHTGPIRALAVLPGPDGRTLLASAGSDGTVRIWDPVTGRAVGTPLTGHTGSIVSLAVLPGPDGGALLASAGADGTVRIWDPVTGRAVGTPLTGHTGSIVSLAVLPGPDGGALLASAGADGTVRIWDPVTGRAVGTPLTGHTGLDQALAVLPGPDGGALLASAGADGTVRIWDPATGRTAGTPLTGHTGPIAAFTVVPGPDGGALLASAGADAKVRLWDPATGQAAGTPLTGHTGWIHALAVLPDPDGGALLASAGSDGTVRIWDPATGRAVGAPMMAGKTGMIWALVVVPGPDGRTLLASAGNDGTVRIWDPATGRAAGTPLTGHTDWIQALAVLPGPDGRTLLASAGNDGTVRTWDPVTGQAINTLLTSHTKWIYALAVVPGSNGRALLASAGSDAKVRLWDPVTGRAVGTPLTGHTGRIQALAVLPGPDGGVLLASAGDDAKVRLWDPATGQAVGTPLTGHTDTIWALAVLPGPDGGALLASAGSDGTVRIWDPATGRAVGTPLTGHTDTIWALAVLPGPDGRVLLASAGDGMVRLWDPVTGRAVGTPLTGHTQWIRALEVVPGPEGRALLASAGQDATIRVWDWHGECLRHIAGDISVSALAWCDEGLVAAGDAEMFLARLDLVPPGATVRNLPVKPLRGLPPQPLIRRLFRSLRSLQGRP</sequence>
<keyword evidence="1 3" id="KW-0853">WD repeat</keyword>
<dbReference type="GO" id="GO:0000027">
    <property type="term" value="P:ribosomal large subunit assembly"/>
    <property type="evidence" value="ECO:0007669"/>
    <property type="project" value="TreeGrafter"/>
</dbReference>
<dbReference type="RefSeq" id="WP_092550999.1">
    <property type="nucleotide sequence ID" value="NZ_LT629758.1"/>
</dbReference>
<dbReference type="InterPro" id="IPR011047">
    <property type="entry name" value="Quinoprotein_ADH-like_sf"/>
</dbReference>
<feature type="repeat" description="WD" evidence="3">
    <location>
        <begin position="1238"/>
        <end position="1282"/>
    </location>
</feature>
<dbReference type="InterPro" id="IPR020472">
    <property type="entry name" value="WD40_PAC1"/>
</dbReference>
<dbReference type="STRING" id="113562.SAMN04489716_7025"/>
<organism evidence="4 5">
    <name type="scientific">Actinoplanes derwentensis</name>
    <dbReference type="NCBI Taxonomy" id="113562"/>
    <lineage>
        <taxon>Bacteria</taxon>
        <taxon>Bacillati</taxon>
        <taxon>Actinomycetota</taxon>
        <taxon>Actinomycetes</taxon>
        <taxon>Micromonosporales</taxon>
        <taxon>Micromonosporaceae</taxon>
        <taxon>Actinoplanes</taxon>
    </lineage>
</organism>